<evidence type="ECO:0000256" key="2">
    <source>
        <dbReference type="ARBA" id="ARBA00022801"/>
    </source>
</evidence>
<name>A0A974NH23_9GAMM</name>
<sequence>MFDAKEVRIQLPHVELAGLEYGDPQGEPVLALHGWLDNAMSFVRLNPKLKGMRIIAIDLMGHGFSQHKPAGTGYQLWEAVFSTVAVIHKLGWQRCSLLGHSLGAIISVMTAAIRPDLVKQLMLIDGLVAYSKQPTEFPQQLQHAMLGFAKSLSQPQTVKVYDCIDTMIQRRQKGLVPISYEAASLLMERGAKAVAGGYSWRSDSQLMIPSPFPLTDDAAWSYAEQITCPTHLILAKQGLLIENKHFMQRLAQLNTCKVEVLEGGHHLHLDTEQSAQEVADYFNDCFLI</sequence>
<keyword evidence="5" id="KW-1185">Reference proteome</keyword>
<dbReference type="KEGG" id="eaz:JHT90_04960"/>
<dbReference type="InterPro" id="IPR050266">
    <property type="entry name" value="AB_hydrolase_sf"/>
</dbReference>
<accession>A0A974NH23</accession>
<dbReference type="InterPro" id="IPR000073">
    <property type="entry name" value="AB_hydrolase_1"/>
</dbReference>
<dbReference type="Proteomes" id="UP000595278">
    <property type="component" value="Chromosome"/>
</dbReference>
<dbReference type="Gene3D" id="3.40.50.1820">
    <property type="entry name" value="alpha/beta hydrolase"/>
    <property type="match status" value="1"/>
</dbReference>
<dbReference type="PANTHER" id="PTHR43798">
    <property type="entry name" value="MONOACYLGLYCEROL LIPASE"/>
    <property type="match status" value="1"/>
</dbReference>
<feature type="domain" description="AB hydrolase-1" evidence="3">
    <location>
        <begin position="28"/>
        <end position="150"/>
    </location>
</feature>
<dbReference type="PRINTS" id="PR00111">
    <property type="entry name" value="ABHYDROLASE"/>
</dbReference>
<gene>
    <name evidence="4" type="ORF">JHT90_04960</name>
</gene>
<evidence type="ECO:0000256" key="1">
    <source>
        <dbReference type="ARBA" id="ARBA00008645"/>
    </source>
</evidence>
<dbReference type="EMBL" id="CP067393">
    <property type="protein sequence ID" value="QQP86591.1"/>
    <property type="molecule type" value="Genomic_DNA"/>
</dbReference>
<dbReference type="SUPFAM" id="SSF53474">
    <property type="entry name" value="alpha/beta-Hydrolases"/>
    <property type="match status" value="1"/>
</dbReference>
<reference evidence="4 5" key="1">
    <citation type="submission" date="2021-01" db="EMBL/GenBank/DDBJ databases">
        <title>Entomomonas sp. F2A isolated from a house cricket (Acheta domesticus).</title>
        <authorList>
            <person name="Spergser J."/>
            <person name="Busse H.-J."/>
        </authorList>
    </citation>
    <scope>NUCLEOTIDE SEQUENCE [LARGE SCALE GENOMIC DNA]</scope>
    <source>
        <strain evidence="4 5">F2A</strain>
    </source>
</reference>
<comment type="similarity">
    <text evidence="1">Belongs to the AB hydrolase superfamily.</text>
</comment>
<evidence type="ECO:0000259" key="3">
    <source>
        <dbReference type="Pfam" id="PF00561"/>
    </source>
</evidence>
<dbReference type="GO" id="GO:0016787">
    <property type="term" value="F:hydrolase activity"/>
    <property type="evidence" value="ECO:0007669"/>
    <property type="project" value="UniProtKB-KW"/>
</dbReference>
<dbReference type="PANTHER" id="PTHR43798:SF14">
    <property type="entry name" value="SERINE HYDROLASE-LIKE PROTEIN DDB_G0286239"/>
    <property type="match status" value="1"/>
</dbReference>
<protein>
    <submittedName>
        <fullName evidence="4">Alpha/beta hydrolase</fullName>
    </submittedName>
</protein>
<evidence type="ECO:0000313" key="4">
    <source>
        <dbReference type="EMBL" id="QQP86591.1"/>
    </source>
</evidence>
<dbReference type="Pfam" id="PF00561">
    <property type="entry name" value="Abhydrolase_1"/>
    <property type="match status" value="1"/>
</dbReference>
<dbReference type="GO" id="GO:0016020">
    <property type="term" value="C:membrane"/>
    <property type="evidence" value="ECO:0007669"/>
    <property type="project" value="TreeGrafter"/>
</dbReference>
<keyword evidence="2 4" id="KW-0378">Hydrolase</keyword>
<organism evidence="4 5">
    <name type="scientific">Entomomonas asaccharolytica</name>
    <dbReference type="NCBI Taxonomy" id="2785331"/>
    <lineage>
        <taxon>Bacteria</taxon>
        <taxon>Pseudomonadati</taxon>
        <taxon>Pseudomonadota</taxon>
        <taxon>Gammaproteobacteria</taxon>
        <taxon>Pseudomonadales</taxon>
        <taxon>Pseudomonadaceae</taxon>
        <taxon>Entomomonas</taxon>
    </lineage>
</organism>
<evidence type="ECO:0000313" key="5">
    <source>
        <dbReference type="Proteomes" id="UP000595278"/>
    </source>
</evidence>
<dbReference type="RefSeq" id="WP_201094812.1">
    <property type="nucleotide sequence ID" value="NZ_CP067393.1"/>
</dbReference>
<proteinExistence type="inferred from homology"/>
<dbReference type="AlphaFoldDB" id="A0A974NH23"/>
<dbReference type="InterPro" id="IPR029058">
    <property type="entry name" value="AB_hydrolase_fold"/>
</dbReference>